<gene>
    <name evidence="1" type="ORF">LCGC14_2290240</name>
</gene>
<dbReference type="EMBL" id="LAZR01032061">
    <property type="protein sequence ID" value="KKL51963.1"/>
    <property type="molecule type" value="Genomic_DNA"/>
</dbReference>
<protein>
    <submittedName>
        <fullName evidence="1">Uncharacterized protein</fullName>
    </submittedName>
</protein>
<proteinExistence type="predicted"/>
<name>A0A0F9CRE4_9ZZZZ</name>
<comment type="caution">
    <text evidence="1">The sequence shown here is derived from an EMBL/GenBank/DDBJ whole genome shotgun (WGS) entry which is preliminary data.</text>
</comment>
<evidence type="ECO:0000313" key="1">
    <source>
        <dbReference type="EMBL" id="KKL51963.1"/>
    </source>
</evidence>
<sequence length="131" mass="14152">MVFDKNLILNADDLEIREVKIGVKGWPEVLWVRTLTGAERDSWEAGIVNLGPGEDKSYNLKNIRARFVSMVACEKSGNRIFDNGDVAALGTKSAQALDLIFDAGQKLNGIRDDDLEGLAGNSAATPADCSI</sequence>
<dbReference type="Gene3D" id="3.30.2220.20">
    <property type="entry name" value="Phage tail assembly chaperone gp13-like"/>
    <property type="match status" value="1"/>
</dbReference>
<accession>A0A0F9CRE4</accession>
<dbReference type="AlphaFoldDB" id="A0A0F9CRE4"/>
<reference evidence="1" key="1">
    <citation type="journal article" date="2015" name="Nature">
        <title>Complex archaea that bridge the gap between prokaryotes and eukaryotes.</title>
        <authorList>
            <person name="Spang A."/>
            <person name="Saw J.H."/>
            <person name="Jorgensen S.L."/>
            <person name="Zaremba-Niedzwiedzka K."/>
            <person name="Martijn J."/>
            <person name="Lind A.E."/>
            <person name="van Eijk R."/>
            <person name="Schleper C."/>
            <person name="Guy L."/>
            <person name="Ettema T.J."/>
        </authorList>
    </citation>
    <scope>NUCLEOTIDE SEQUENCE</scope>
</reference>
<dbReference type="InterPro" id="IPR038556">
    <property type="entry name" value="TAC_Gp13-like_sf"/>
</dbReference>
<organism evidence="1">
    <name type="scientific">marine sediment metagenome</name>
    <dbReference type="NCBI Taxonomy" id="412755"/>
    <lineage>
        <taxon>unclassified sequences</taxon>
        <taxon>metagenomes</taxon>
        <taxon>ecological metagenomes</taxon>
    </lineage>
</organism>